<gene>
    <name evidence="2" type="ORF">H2200_008881</name>
</gene>
<comment type="caution">
    <text evidence="2">The sequence shown here is derived from an EMBL/GenBank/DDBJ whole genome shotgun (WGS) entry which is preliminary data.</text>
</comment>
<organism evidence="2 3">
    <name type="scientific">Cladophialophora chaetospira</name>
    <dbReference type="NCBI Taxonomy" id="386627"/>
    <lineage>
        <taxon>Eukaryota</taxon>
        <taxon>Fungi</taxon>
        <taxon>Dikarya</taxon>
        <taxon>Ascomycota</taxon>
        <taxon>Pezizomycotina</taxon>
        <taxon>Eurotiomycetes</taxon>
        <taxon>Chaetothyriomycetidae</taxon>
        <taxon>Chaetothyriales</taxon>
        <taxon>Herpotrichiellaceae</taxon>
        <taxon>Cladophialophora</taxon>
    </lineage>
</organism>
<accession>A0AA38X514</accession>
<evidence type="ECO:0000256" key="1">
    <source>
        <dbReference type="SAM" id="MobiDB-lite"/>
    </source>
</evidence>
<keyword evidence="3" id="KW-1185">Reference proteome</keyword>
<dbReference type="AlphaFoldDB" id="A0AA38X514"/>
<proteinExistence type="predicted"/>
<feature type="region of interest" description="Disordered" evidence="1">
    <location>
        <begin position="278"/>
        <end position="314"/>
    </location>
</feature>
<evidence type="ECO:0000313" key="2">
    <source>
        <dbReference type="EMBL" id="KAJ9606871.1"/>
    </source>
</evidence>
<dbReference type="EMBL" id="JAPDRK010000013">
    <property type="protein sequence ID" value="KAJ9606871.1"/>
    <property type="molecule type" value="Genomic_DNA"/>
</dbReference>
<feature type="compositionally biased region" description="Basic and acidic residues" evidence="1">
    <location>
        <begin position="297"/>
        <end position="314"/>
    </location>
</feature>
<name>A0AA38X514_9EURO</name>
<sequence>MADATPATAAELKQQQKSLFLAANFTDIRFMVFDTLRHVPEFRRYPEDEPPEYNSPQYEKYVDEWNEGLDRWEAFLPVLVTRKNLRLVCKQIEEEWAPIFFRSTTFYLSESGCFLSDGRYHDRSPQAFEAKFLKCISGDKMRNLRRLEYDGGSRARAIYPPRAPHEKRWPNMTFRAGDKLKKLATMLLRHQDHLQLEALNVVYDVNAQGSLYRQEEISQADLMTLSGRHHDRYYIGDFVQRMSDTTLRGASVTRLLRDGAYYGGKRIEIYFRRSKRDISREEAKGNGAQSGKKTRKQNRERTNARKRPHSEVEE</sequence>
<evidence type="ECO:0000313" key="3">
    <source>
        <dbReference type="Proteomes" id="UP001172673"/>
    </source>
</evidence>
<protein>
    <submittedName>
        <fullName evidence="2">Uncharacterized protein</fullName>
    </submittedName>
</protein>
<dbReference type="Proteomes" id="UP001172673">
    <property type="component" value="Unassembled WGS sequence"/>
</dbReference>
<reference evidence="2" key="1">
    <citation type="submission" date="2022-10" db="EMBL/GenBank/DDBJ databases">
        <title>Culturing micro-colonial fungi from biological soil crusts in the Mojave desert and describing Neophaeococcomyces mojavensis, and introducing the new genera and species Taxawa tesnikishii.</title>
        <authorList>
            <person name="Kurbessoian T."/>
            <person name="Stajich J.E."/>
        </authorList>
    </citation>
    <scope>NUCLEOTIDE SEQUENCE</scope>
    <source>
        <strain evidence="2">TK_41</strain>
    </source>
</reference>